<proteinExistence type="predicted"/>
<evidence type="ECO:0000313" key="2">
    <source>
        <dbReference type="EMBL" id="KAE9001643.1"/>
    </source>
</evidence>
<gene>
    <name evidence="2" type="ORF">PR001_g18470</name>
    <name evidence="1" type="ORF">PR002_g19386</name>
    <name evidence="3" type="ORF">PR003_g18814</name>
</gene>
<evidence type="ECO:0000313" key="4">
    <source>
        <dbReference type="Proteomes" id="UP000429607"/>
    </source>
</evidence>
<dbReference type="PANTHER" id="PTHR43799:SF1">
    <property type="entry name" value="ASPARTATE AMINOTRANSFERASE"/>
    <property type="match status" value="1"/>
</dbReference>
<dbReference type="PANTHER" id="PTHR43799">
    <property type="entry name" value="AMINOTRANSFERASE, PUTATIVE-RELATED"/>
    <property type="match status" value="1"/>
</dbReference>
<evidence type="ECO:0000313" key="3">
    <source>
        <dbReference type="EMBL" id="KAE9316097.1"/>
    </source>
</evidence>
<keyword evidence="5" id="KW-1185">Reference proteome</keyword>
<sequence>MALAFVSAVVKDDAYLQKIWDVTAKWRAKSVDTCEQACKLAKEHGVLVSSGKPGYNLLTFVCIAVRSPEQTAVLLKAWEPLKLLLLILCTAGWQHSTSGKI</sequence>
<dbReference type="Proteomes" id="UP000435112">
    <property type="component" value="Unassembled WGS sequence"/>
</dbReference>
<dbReference type="EMBL" id="QXFT01001539">
    <property type="protein sequence ID" value="KAE9316097.1"/>
    <property type="molecule type" value="Genomic_DNA"/>
</dbReference>
<comment type="caution">
    <text evidence="2">The sequence shown here is derived from an EMBL/GenBank/DDBJ whole genome shotgun (WGS) entry which is preliminary data.</text>
</comment>
<dbReference type="AlphaFoldDB" id="A0A6A3KCM0"/>
<protein>
    <submittedName>
        <fullName evidence="2">Uncharacterized protein</fullName>
    </submittedName>
</protein>
<dbReference type="OrthoDB" id="2108at2759"/>
<evidence type="ECO:0000313" key="5">
    <source>
        <dbReference type="Proteomes" id="UP000434957"/>
    </source>
</evidence>
<evidence type="ECO:0000313" key="6">
    <source>
        <dbReference type="Proteomes" id="UP000435112"/>
    </source>
</evidence>
<reference evidence="4 6" key="1">
    <citation type="submission" date="2018-09" db="EMBL/GenBank/DDBJ databases">
        <title>Genomic investigation of the strawberry pathogen Phytophthora fragariae indicates pathogenicity is determined by transcriptional variation in three key races.</title>
        <authorList>
            <person name="Adams T.M."/>
            <person name="Armitage A.D."/>
            <person name="Sobczyk M.K."/>
            <person name="Bates H.J."/>
            <person name="Dunwell J.M."/>
            <person name="Nellist C.F."/>
            <person name="Harrison R.J."/>
        </authorList>
    </citation>
    <scope>NUCLEOTIDE SEQUENCE [LARGE SCALE GENOMIC DNA]</scope>
    <source>
        <strain evidence="2 4">SCRP249</strain>
        <strain evidence="1 6">SCRP324</strain>
        <strain evidence="3 5">SCRP333</strain>
    </source>
</reference>
<dbReference type="EMBL" id="QXFU01001749">
    <property type="protein sequence ID" value="KAE8996219.1"/>
    <property type="molecule type" value="Genomic_DNA"/>
</dbReference>
<dbReference type="Proteomes" id="UP000434957">
    <property type="component" value="Unassembled WGS sequence"/>
</dbReference>
<evidence type="ECO:0000313" key="1">
    <source>
        <dbReference type="EMBL" id="KAE8996219.1"/>
    </source>
</evidence>
<dbReference type="EMBL" id="QXFV01001628">
    <property type="protein sequence ID" value="KAE9001643.1"/>
    <property type="molecule type" value="Genomic_DNA"/>
</dbReference>
<dbReference type="Proteomes" id="UP000429607">
    <property type="component" value="Unassembled WGS sequence"/>
</dbReference>
<name>A0A6A3KCM0_9STRA</name>
<accession>A0A6A3KCM0</accession>
<organism evidence="2 4">
    <name type="scientific">Phytophthora rubi</name>
    <dbReference type="NCBI Taxonomy" id="129364"/>
    <lineage>
        <taxon>Eukaryota</taxon>
        <taxon>Sar</taxon>
        <taxon>Stramenopiles</taxon>
        <taxon>Oomycota</taxon>
        <taxon>Peronosporomycetes</taxon>
        <taxon>Peronosporales</taxon>
        <taxon>Peronosporaceae</taxon>
        <taxon>Phytophthora</taxon>
    </lineage>
</organism>